<feature type="transmembrane region" description="Helical" evidence="5">
    <location>
        <begin position="262"/>
        <end position="282"/>
    </location>
</feature>
<comment type="subcellular location">
    <subcellularLocation>
        <location evidence="1">Membrane</location>
        <topology evidence="1">Multi-pass membrane protein</topology>
    </subcellularLocation>
</comment>
<keyword evidence="2 5" id="KW-0812">Transmembrane</keyword>
<dbReference type="AlphaFoldDB" id="D5ECY9"/>
<dbReference type="PANTHER" id="PTHR43427">
    <property type="entry name" value="CHLORIDE CHANNEL PROTEIN CLC-E"/>
    <property type="match status" value="1"/>
</dbReference>
<evidence type="ECO:0000256" key="5">
    <source>
        <dbReference type="SAM" id="Phobius"/>
    </source>
</evidence>
<dbReference type="Gene3D" id="1.10.3080.10">
    <property type="entry name" value="Clc chloride channel"/>
    <property type="match status" value="1"/>
</dbReference>
<accession>D5ECY9</accession>
<dbReference type="PANTHER" id="PTHR43427:SF12">
    <property type="entry name" value="CHLORIDE TRANSPORTER"/>
    <property type="match status" value="1"/>
</dbReference>
<evidence type="ECO:0000313" key="7">
    <source>
        <dbReference type="Proteomes" id="UP000002366"/>
    </source>
</evidence>
<sequence>MLREGEWSRLFKEEFALFYSVFKWLVLAVVIGVFVGTAVSTFMLALEKCSKGVGSLPPWRILLLPLGLLASVSMVRYLKVADSTQGTESVVEAVHHHQGRIDVYTVIVKVIAAVITISTGGSLGQEGPSAQIGSAVSNVFATGFRLNDIDRRKLVVCGVSAGMASVFGAPVAGAVFGLEVLYVGQVFYDVLLPCIVSGMVSYQVSLNLGMAYIYQPLLYIPKMTGPHVLLWVVLAGVFFGLVALLFIEVLHLARRGYRKLAFHPLFSAFCGGLFLVLLSSVVGPRYVGLGSQTITDAITGQEIPKLAFFWKSLFTGLTKGAGGSGGVVTPTLFIGAASGATFASIFSLDPVLFSCIGFVAVLAGAANTPIAATILAAELFGSRVASLAAIASVIAFVVSGYRSIYPDQIVKCPKSPLLDICDEYRRVGEYEFDPMLLKLPMVRLVVRNYRLWRKQRKIARKQ</sequence>
<evidence type="ECO:0000256" key="3">
    <source>
        <dbReference type="ARBA" id="ARBA00022989"/>
    </source>
</evidence>
<reference evidence="6 7" key="1">
    <citation type="journal article" date="2010" name="Stand. Genomic Sci.">
        <title>Complete genome sequence of Aminobacterium colombiense type strain (ALA-1).</title>
        <authorList>
            <person name="Chertkov O."/>
            <person name="Sikorski J."/>
            <person name="Brambilla E."/>
            <person name="Lapidus A."/>
            <person name="Copeland A."/>
            <person name="Glavina Del Rio T."/>
            <person name="Nolan M."/>
            <person name="Lucas S."/>
            <person name="Tice H."/>
            <person name="Cheng J.F."/>
            <person name="Han C."/>
            <person name="Detter J.C."/>
            <person name="Bruce D."/>
            <person name="Tapia R."/>
            <person name="Goodwin L."/>
            <person name="Pitluck S."/>
            <person name="Liolios K."/>
            <person name="Ivanova N."/>
            <person name="Mavromatis K."/>
            <person name="Ovchinnikova G."/>
            <person name="Pati A."/>
            <person name="Chen A."/>
            <person name="Palaniappan K."/>
            <person name="Land M."/>
            <person name="Hauser L."/>
            <person name="Chang Y.J."/>
            <person name="Jeffries C.D."/>
            <person name="Spring S."/>
            <person name="Rohde M."/>
            <person name="Goker M."/>
            <person name="Bristow J."/>
            <person name="Eisen J.A."/>
            <person name="Markowitz V."/>
            <person name="Hugenholtz P."/>
            <person name="Kyrpides N.C."/>
            <person name="Klenk H.P."/>
        </authorList>
    </citation>
    <scope>NUCLEOTIDE SEQUENCE [LARGE SCALE GENOMIC DNA]</scope>
    <source>
        <strain evidence="7">DSM 12261 / ALA-1</strain>
    </source>
</reference>
<dbReference type="KEGG" id="aco:Amico_0276"/>
<proteinExistence type="predicted"/>
<dbReference type="Proteomes" id="UP000002366">
    <property type="component" value="Chromosome"/>
</dbReference>
<feature type="transmembrane region" description="Helical" evidence="5">
    <location>
        <begin position="21"/>
        <end position="46"/>
    </location>
</feature>
<evidence type="ECO:0000256" key="2">
    <source>
        <dbReference type="ARBA" id="ARBA00022692"/>
    </source>
</evidence>
<dbReference type="Pfam" id="PF00654">
    <property type="entry name" value="Voltage_CLC"/>
    <property type="match status" value="1"/>
</dbReference>
<feature type="transmembrane region" description="Helical" evidence="5">
    <location>
        <begin position="351"/>
        <end position="377"/>
    </location>
</feature>
<dbReference type="GO" id="GO:0015108">
    <property type="term" value="F:chloride transmembrane transporter activity"/>
    <property type="evidence" value="ECO:0007669"/>
    <property type="project" value="InterPro"/>
</dbReference>
<evidence type="ECO:0000256" key="4">
    <source>
        <dbReference type="ARBA" id="ARBA00023136"/>
    </source>
</evidence>
<gene>
    <name evidence="6" type="ordered locus">Amico_0276</name>
</gene>
<dbReference type="InterPro" id="IPR050368">
    <property type="entry name" value="ClC-type_chloride_channel"/>
</dbReference>
<dbReference type="STRING" id="572547.Amico_0276"/>
<feature type="transmembrane region" description="Helical" evidence="5">
    <location>
        <begin position="154"/>
        <end position="178"/>
    </location>
</feature>
<dbReference type="HOGENOM" id="CLU_015263_1_1_0"/>
<keyword evidence="3 5" id="KW-1133">Transmembrane helix</keyword>
<name>D5ECY9_AMICL</name>
<evidence type="ECO:0000256" key="1">
    <source>
        <dbReference type="ARBA" id="ARBA00004141"/>
    </source>
</evidence>
<feature type="transmembrane region" description="Helical" evidence="5">
    <location>
        <begin position="228"/>
        <end position="250"/>
    </location>
</feature>
<dbReference type="PRINTS" id="PR00762">
    <property type="entry name" value="CLCHANNEL"/>
</dbReference>
<dbReference type="InterPro" id="IPR014743">
    <property type="entry name" value="Cl-channel_core"/>
</dbReference>
<keyword evidence="4 5" id="KW-0472">Membrane</keyword>
<evidence type="ECO:0000313" key="6">
    <source>
        <dbReference type="EMBL" id="ADE56421.1"/>
    </source>
</evidence>
<organism evidence="6 7">
    <name type="scientific">Aminobacterium colombiense (strain DSM 12261 / ALA-1)</name>
    <dbReference type="NCBI Taxonomy" id="572547"/>
    <lineage>
        <taxon>Bacteria</taxon>
        <taxon>Thermotogati</taxon>
        <taxon>Synergistota</taxon>
        <taxon>Synergistia</taxon>
        <taxon>Synergistales</taxon>
        <taxon>Aminobacteriaceae</taxon>
        <taxon>Aminobacterium</taxon>
    </lineage>
</organism>
<dbReference type="EMBL" id="CP001997">
    <property type="protein sequence ID" value="ADE56421.1"/>
    <property type="molecule type" value="Genomic_DNA"/>
</dbReference>
<feature type="transmembrane region" description="Helical" evidence="5">
    <location>
        <begin position="58"/>
        <end position="78"/>
    </location>
</feature>
<keyword evidence="7" id="KW-1185">Reference proteome</keyword>
<dbReference type="InterPro" id="IPR001807">
    <property type="entry name" value="ClC"/>
</dbReference>
<dbReference type="eggNOG" id="COG0038">
    <property type="taxonomic scope" value="Bacteria"/>
</dbReference>
<protein>
    <submittedName>
        <fullName evidence="6">Cl-channel voltage-gated family protein</fullName>
    </submittedName>
</protein>
<dbReference type="SUPFAM" id="SSF81340">
    <property type="entry name" value="Clc chloride channel"/>
    <property type="match status" value="1"/>
</dbReference>
<dbReference type="GO" id="GO:0016020">
    <property type="term" value="C:membrane"/>
    <property type="evidence" value="ECO:0007669"/>
    <property type="project" value="UniProtKB-SubCell"/>
</dbReference>
<feature type="transmembrane region" description="Helical" evidence="5">
    <location>
        <begin position="384"/>
        <end position="404"/>
    </location>
</feature>